<evidence type="ECO:0000256" key="4">
    <source>
        <dbReference type="ARBA" id="ARBA00022692"/>
    </source>
</evidence>
<keyword evidence="5 7" id="KW-1133">Transmembrane helix</keyword>
<reference evidence="10 11" key="1">
    <citation type="submission" date="2016-10" db="EMBL/GenBank/DDBJ databases">
        <authorList>
            <person name="de Groot N.N."/>
        </authorList>
    </citation>
    <scope>NUCLEOTIDE SEQUENCE [LARGE SCALE GENOMIC DNA]</scope>
    <source>
        <strain evidence="10 11">DSM 14858</strain>
    </source>
</reference>
<comment type="subcellular location">
    <subcellularLocation>
        <location evidence="1">Membrane</location>
        <topology evidence="1">Multi-pass membrane protein</topology>
    </subcellularLocation>
</comment>
<dbReference type="GO" id="GO:0006882">
    <property type="term" value="P:intracellular zinc ion homeostasis"/>
    <property type="evidence" value="ECO:0007669"/>
    <property type="project" value="TreeGrafter"/>
</dbReference>
<dbReference type="Pfam" id="PF01545">
    <property type="entry name" value="Cation_efflux"/>
    <property type="match status" value="1"/>
</dbReference>
<proteinExistence type="inferred from homology"/>
<feature type="domain" description="Cation efflux protein cytoplasmic" evidence="9">
    <location>
        <begin position="207"/>
        <end position="284"/>
    </location>
</feature>
<dbReference type="Proteomes" id="UP000199283">
    <property type="component" value="Unassembled WGS sequence"/>
</dbReference>
<dbReference type="Gene3D" id="3.30.70.1350">
    <property type="entry name" value="Cation efflux protein, cytoplasmic domain"/>
    <property type="match status" value="1"/>
</dbReference>
<dbReference type="NCBIfam" id="TIGR01297">
    <property type="entry name" value="CDF"/>
    <property type="match status" value="1"/>
</dbReference>
<dbReference type="InterPro" id="IPR027470">
    <property type="entry name" value="Cation_efflux_CTD"/>
</dbReference>
<dbReference type="GO" id="GO:0015093">
    <property type="term" value="F:ferrous iron transmembrane transporter activity"/>
    <property type="evidence" value="ECO:0007669"/>
    <property type="project" value="TreeGrafter"/>
</dbReference>
<dbReference type="STRING" id="188906.SAMN04488526_1875"/>
<keyword evidence="3" id="KW-0813">Transport</keyword>
<evidence type="ECO:0000256" key="1">
    <source>
        <dbReference type="ARBA" id="ARBA00004141"/>
    </source>
</evidence>
<dbReference type="RefSeq" id="WP_217638800.1">
    <property type="nucleotide sequence ID" value="NZ_FNZQ01000003.1"/>
</dbReference>
<dbReference type="InterPro" id="IPR050291">
    <property type="entry name" value="CDF_Transporter"/>
</dbReference>
<dbReference type="GO" id="GO:0015086">
    <property type="term" value="F:cadmium ion transmembrane transporter activity"/>
    <property type="evidence" value="ECO:0007669"/>
    <property type="project" value="TreeGrafter"/>
</dbReference>
<dbReference type="GO" id="GO:0005886">
    <property type="term" value="C:plasma membrane"/>
    <property type="evidence" value="ECO:0007669"/>
    <property type="project" value="TreeGrafter"/>
</dbReference>
<feature type="transmembrane region" description="Helical" evidence="7">
    <location>
        <begin position="76"/>
        <end position="94"/>
    </location>
</feature>
<dbReference type="Pfam" id="PF16916">
    <property type="entry name" value="ZT_dimer"/>
    <property type="match status" value="1"/>
</dbReference>
<evidence type="ECO:0000256" key="3">
    <source>
        <dbReference type="ARBA" id="ARBA00022448"/>
    </source>
</evidence>
<evidence type="ECO:0000256" key="5">
    <source>
        <dbReference type="ARBA" id="ARBA00022989"/>
    </source>
</evidence>
<name>A0A1H7MD10_9RHOB</name>
<protein>
    <submittedName>
        <fullName evidence="10">Cation diffusion facilitator family transporter</fullName>
    </submittedName>
</protein>
<dbReference type="PANTHER" id="PTHR43840:SF15">
    <property type="entry name" value="MITOCHONDRIAL METAL TRANSPORTER 1-RELATED"/>
    <property type="match status" value="1"/>
</dbReference>
<dbReference type="AlphaFoldDB" id="A0A1H7MD10"/>
<evidence type="ECO:0000256" key="7">
    <source>
        <dbReference type="SAM" id="Phobius"/>
    </source>
</evidence>
<feature type="transmembrane region" description="Helical" evidence="7">
    <location>
        <begin position="7"/>
        <end position="27"/>
    </location>
</feature>
<dbReference type="InterPro" id="IPR058533">
    <property type="entry name" value="Cation_efflux_TM"/>
</dbReference>
<evidence type="ECO:0000259" key="9">
    <source>
        <dbReference type="Pfam" id="PF16916"/>
    </source>
</evidence>
<evidence type="ECO:0000256" key="6">
    <source>
        <dbReference type="ARBA" id="ARBA00023136"/>
    </source>
</evidence>
<keyword evidence="11" id="KW-1185">Reference proteome</keyword>
<gene>
    <name evidence="10" type="ORF">SAMN04488526_1875</name>
</gene>
<organism evidence="10 11">
    <name type="scientific">Jannaschia helgolandensis</name>
    <dbReference type="NCBI Taxonomy" id="188906"/>
    <lineage>
        <taxon>Bacteria</taxon>
        <taxon>Pseudomonadati</taxon>
        <taxon>Pseudomonadota</taxon>
        <taxon>Alphaproteobacteria</taxon>
        <taxon>Rhodobacterales</taxon>
        <taxon>Roseobacteraceae</taxon>
        <taxon>Jannaschia</taxon>
    </lineage>
</organism>
<comment type="similarity">
    <text evidence="2">Belongs to the cation diffusion facilitator (CDF) transporter (TC 2.A.4) family.</text>
</comment>
<evidence type="ECO:0000259" key="8">
    <source>
        <dbReference type="Pfam" id="PF01545"/>
    </source>
</evidence>
<dbReference type="PANTHER" id="PTHR43840">
    <property type="entry name" value="MITOCHONDRIAL METAL TRANSPORTER 1-RELATED"/>
    <property type="match status" value="1"/>
</dbReference>
<dbReference type="Gene3D" id="1.20.1510.10">
    <property type="entry name" value="Cation efflux protein transmembrane domain"/>
    <property type="match status" value="1"/>
</dbReference>
<evidence type="ECO:0000256" key="2">
    <source>
        <dbReference type="ARBA" id="ARBA00008114"/>
    </source>
</evidence>
<feature type="transmembrane region" description="Helical" evidence="7">
    <location>
        <begin position="178"/>
        <end position="195"/>
    </location>
</feature>
<accession>A0A1H7MD10</accession>
<feature type="domain" description="Cation efflux protein transmembrane" evidence="8">
    <location>
        <begin position="14"/>
        <end position="203"/>
    </location>
</feature>
<dbReference type="GO" id="GO:0015341">
    <property type="term" value="F:zinc efflux antiporter activity"/>
    <property type="evidence" value="ECO:0007669"/>
    <property type="project" value="TreeGrafter"/>
</dbReference>
<dbReference type="InterPro" id="IPR002524">
    <property type="entry name" value="Cation_efflux"/>
</dbReference>
<evidence type="ECO:0000313" key="11">
    <source>
        <dbReference type="Proteomes" id="UP000199283"/>
    </source>
</evidence>
<keyword evidence="6 7" id="KW-0472">Membrane</keyword>
<dbReference type="InterPro" id="IPR036837">
    <property type="entry name" value="Cation_efflux_CTD_sf"/>
</dbReference>
<sequence>MTLDASKLAVGTIILGIVVLALKWIAFRMTGSVALYSDALESVVNIVAAVMALVAIRISARPPDANHPYGHSKAEYLSAVMEGAMIVLAAILIMQEAVTALRSPRALDAPAAGLAVNGLATLLNVVWALVLIRWGARIRSPALAADGRHLMTDVITSVGVIFGLILAQLSGWNWIDPVIALVVAVNVLWSGWVLMRSSIGGLMDEAPDSDICSRVETIIAANGEGALQAHDLRMRQTGQTTFVEFHLIVPGKMTVSESHAICDRIEAALTVALEGAAISIHVEPDHKKKSGNVVDLTP</sequence>
<evidence type="ECO:0000313" key="10">
    <source>
        <dbReference type="EMBL" id="SEL08788.1"/>
    </source>
</evidence>
<dbReference type="SUPFAM" id="SSF160240">
    <property type="entry name" value="Cation efflux protein cytoplasmic domain-like"/>
    <property type="match status" value="1"/>
</dbReference>
<feature type="transmembrane region" description="Helical" evidence="7">
    <location>
        <begin position="33"/>
        <end position="56"/>
    </location>
</feature>
<dbReference type="InterPro" id="IPR027469">
    <property type="entry name" value="Cation_efflux_TMD_sf"/>
</dbReference>
<dbReference type="SUPFAM" id="SSF161111">
    <property type="entry name" value="Cation efflux protein transmembrane domain-like"/>
    <property type="match status" value="1"/>
</dbReference>
<feature type="transmembrane region" description="Helical" evidence="7">
    <location>
        <begin position="114"/>
        <end position="134"/>
    </location>
</feature>
<feature type="transmembrane region" description="Helical" evidence="7">
    <location>
        <begin position="154"/>
        <end position="172"/>
    </location>
</feature>
<dbReference type="EMBL" id="FNZQ01000003">
    <property type="protein sequence ID" value="SEL08788.1"/>
    <property type="molecule type" value="Genomic_DNA"/>
</dbReference>
<keyword evidence="4 7" id="KW-0812">Transmembrane</keyword>